<sequence length="333" mass="38074">MASFLRDFVGNSWNPAAGTIILEFQPIAQYDPYRSTSLQLLQFEEITLCVPTELTPVPSRTRRALSVPKIKFWEKSLLQPRKSKKSQKNTQKTSKSSKNSGGFALQPPISILTTVPDHARRALSVPIIKNCIGPFLTPQNHKKPLKIPQNHRKTRTDSSYNHLCRFRQLFQIKLNELYLFQSLKTVHIPPLPLKIAKSHKKTPKSSKNPGGFAVQPPISISTSVPDQARRALSVPIVQKLTICPFAPENPQKHAKSAQKRTFFETDSHSASFRVNQHWFQIELDELYRFHTSVFSFDPFMPEKNTSYHETCQMCIDKKNSFVDSSQPMGYFHK</sequence>
<evidence type="ECO:0000256" key="1">
    <source>
        <dbReference type="SAM" id="MobiDB-lite"/>
    </source>
</evidence>
<protein>
    <submittedName>
        <fullName evidence="2">Uncharacterized protein</fullName>
    </submittedName>
</protein>
<evidence type="ECO:0000313" key="3">
    <source>
        <dbReference type="Proteomes" id="UP000663852"/>
    </source>
</evidence>
<organism evidence="2 3">
    <name type="scientific">Adineta ricciae</name>
    <name type="common">Rotifer</name>
    <dbReference type="NCBI Taxonomy" id="249248"/>
    <lineage>
        <taxon>Eukaryota</taxon>
        <taxon>Metazoa</taxon>
        <taxon>Spiralia</taxon>
        <taxon>Gnathifera</taxon>
        <taxon>Rotifera</taxon>
        <taxon>Eurotatoria</taxon>
        <taxon>Bdelloidea</taxon>
        <taxon>Adinetida</taxon>
        <taxon>Adinetidae</taxon>
        <taxon>Adineta</taxon>
    </lineage>
</organism>
<dbReference type="Proteomes" id="UP000663852">
    <property type="component" value="Unassembled WGS sequence"/>
</dbReference>
<feature type="compositionally biased region" description="Low complexity" evidence="1">
    <location>
        <begin position="88"/>
        <end position="100"/>
    </location>
</feature>
<comment type="caution">
    <text evidence="2">The sequence shown here is derived from an EMBL/GenBank/DDBJ whole genome shotgun (WGS) entry which is preliminary data.</text>
</comment>
<evidence type="ECO:0000313" key="2">
    <source>
        <dbReference type="EMBL" id="CAF1494142.1"/>
    </source>
</evidence>
<accession>A0A815SWE3</accession>
<feature type="region of interest" description="Disordered" evidence="1">
    <location>
        <begin position="197"/>
        <end position="219"/>
    </location>
</feature>
<dbReference type="AlphaFoldDB" id="A0A815SWE3"/>
<dbReference type="EMBL" id="CAJNOJ010000601">
    <property type="protein sequence ID" value="CAF1494142.1"/>
    <property type="molecule type" value="Genomic_DNA"/>
</dbReference>
<gene>
    <name evidence="2" type="ORF">EDS130_LOCUS42206</name>
</gene>
<proteinExistence type="predicted"/>
<name>A0A815SWE3_ADIRI</name>
<reference evidence="2" key="1">
    <citation type="submission" date="2021-02" db="EMBL/GenBank/DDBJ databases">
        <authorList>
            <person name="Nowell W R."/>
        </authorList>
    </citation>
    <scope>NUCLEOTIDE SEQUENCE</scope>
</reference>
<feature type="region of interest" description="Disordered" evidence="1">
    <location>
        <begin position="80"/>
        <end position="102"/>
    </location>
</feature>